<dbReference type="InterPro" id="IPR050176">
    <property type="entry name" value="LTTR"/>
</dbReference>
<keyword evidence="2" id="KW-0805">Transcription regulation</keyword>
<reference evidence="6 7" key="1">
    <citation type="submission" date="2020-01" db="EMBL/GenBank/DDBJ databases">
        <authorList>
            <person name="Deng T."/>
        </authorList>
    </citation>
    <scope>NUCLEOTIDE SEQUENCE [LARGE SCALE GENOMIC DNA]</scope>
    <source>
        <strain evidence="6 7">5221</strain>
    </source>
</reference>
<dbReference type="InterPro" id="IPR000847">
    <property type="entry name" value="LysR_HTH_N"/>
</dbReference>
<accession>A0A6N9H783</accession>
<dbReference type="GO" id="GO:0003677">
    <property type="term" value="F:DNA binding"/>
    <property type="evidence" value="ECO:0007669"/>
    <property type="project" value="UniProtKB-KW"/>
</dbReference>
<proteinExistence type="inferred from homology"/>
<keyword evidence="7" id="KW-1185">Reference proteome</keyword>
<dbReference type="Gene3D" id="1.10.10.10">
    <property type="entry name" value="Winged helix-like DNA-binding domain superfamily/Winged helix DNA-binding domain"/>
    <property type="match status" value="1"/>
</dbReference>
<dbReference type="AlphaFoldDB" id="A0A6N9H783"/>
<dbReference type="SUPFAM" id="SSF53850">
    <property type="entry name" value="Periplasmic binding protein-like II"/>
    <property type="match status" value="1"/>
</dbReference>
<evidence type="ECO:0000256" key="4">
    <source>
        <dbReference type="ARBA" id="ARBA00023163"/>
    </source>
</evidence>
<dbReference type="Pfam" id="PF00126">
    <property type="entry name" value="HTH_1"/>
    <property type="match status" value="1"/>
</dbReference>
<evidence type="ECO:0000256" key="3">
    <source>
        <dbReference type="ARBA" id="ARBA00023125"/>
    </source>
</evidence>
<evidence type="ECO:0000313" key="6">
    <source>
        <dbReference type="EMBL" id="MYM19402.1"/>
    </source>
</evidence>
<evidence type="ECO:0000256" key="2">
    <source>
        <dbReference type="ARBA" id="ARBA00023015"/>
    </source>
</evidence>
<evidence type="ECO:0000313" key="7">
    <source>
        <dbReference type="Proteomes" id="UP000469215"/>
    </source>
</evidence>
<feature type="domain" description="HTH lysR-type" evidence="5">
    <location>
        <begin position="1"/>
        <end position="57"/>
    </location>
</feature>
<dbReference type="InterPro" id="IPR036390">
    <property type="entry name" value="WH_DNA-bd_sf"/>
</dbReference>
<keyword evidence="4" id="KW-0804">Transcription</keyword>
<evidence type="ECO:0000259" key="5">
    <source>
        <dbReference type="PROSITE" id="PS50931"/>
    </source>
</evidence>
<comment type="caution">
    <text evidence="6">The sequence shown here is derived from an EMBL/GenBank/DDBJ whole genome shotgun (WGS) entry which is preliminary data.</text>
</comment>
<keyword evidence="3 6" id="KW-0238">DNA-binding</keyword>
<dbReference type="PANTHER" id="PTHR30579">
    <property type="entry name" value="TRANSCRIPTIONAL REGULATOR"/>
    <property type="match status" value="1"/>
</dbReference>
<gene>
    <name evidence="6" type="ORF">GSY69_05315</name>
</gene>
<dbReference type="PROSITE" id="PS50931">
    <property type="entry name" value="HTH_LYSR"/>
    <property type="match status" value="1"/>
</dbReference>
<dbReference type="SUPFAM" id="SSF46785">
    <property type="entry name" value="Winged helix' DNA-binding domain"/>
    <property type="match status" value="1"/>
</dbReference>
<dbReference type="Proteomes" id="UP000469215">
    <property type="component" value="Unassembled WGS sequence"/>
</dbReference>
<name>A0A6N9H783_9MICO</name>
<dbReference type="RefSeq" id="WP_160952834.1">
    <property type="nucleotide sequence ID" value="NZ_WWEQ01000015.1"/>
</dbReference>
<dbReference type="GO" id="GO:0003700">
    <property type="term" value="F:DNA-binding transcription factor activity"/>
    <property type="evidence" value="ECO:0007669"/>
    <property type="project" value="InterPro"/>
</dbReference>
<dbReference type="Gene3D" id="3.40.190.290">
    <property type="match status" value="1"/>
</dbReference>
<dbReference type="NCBIfam" id="NF002964">
    <property type="entry name" value="PRK03635.1"/>
    <property type="match status" value="1"/>
</dbReference>
<dbReference type="InterPro" id="IPR036388">
    <property type="entry name" value="WH-like_DNA-bd_sf"/>
</dbReference>
<organism evidence="6 7">
    <name type="scientific">Brevibacterium rongguiense</name>
    <dbReference type="NCBI Taxonomy" id="2695267"/>
    <lineage>
        <taxon>Bacteria</taxon>
        <taxon>Bacillati</taxon>
        <taxon>Actinomycetota</taxon>
        <taxon>Actinomycetes</taxon>
        <taxon>Micrococcales</taxon>
        <taxon>Brevibacteriaceae</taxon>
        <taxon>Brevibacterium</taxon>
    </lineage>
</organism>
<sequence>MNVEQLRAFAAAVDAGALDAAARRLHITPSAVSQRIRALEAHVGAVLLRRTSPVAPTEAGQIVLRTARQVLLVQADALACLAEAGLGGPLATGSGSGGDGDGEADGAAGGAVVPVALRLAVNADSLATWLRPLFARAAQWPDALLSLEVVDQGSSAALLTNGTVMAALSSQPRPPAGCAAVALGRMRYRAVASEALLAERGIAVPAGDAASSDGAVQEGSGPGGGLRRASVSAAQLAALPWVDYGADDDLQTDLLAARGVTEAPAHHQVPTSEAFALAVRAGLGWGMVPEAQLADAAAGGALPQPPAPLIALAGRGTTADVPLYLHRWKLASERLDRVCAAIADLARAGLRRN</sequence>
<dbReference type="PANTHER" id="PTHR30579:SF2">
    <property type="entry name" value="HTH-TYPE TRANSCRIPTIONAL REGULATOR ARGP"/>
    <property type="match status" value="1"/>
</dbReference>
<dbReference type="EMBL" id="WWEQ01000015">
    <property type="protein sequence ID" value="MYM19402.1"/>
    <property type="molecule type" value="Genomic_DNA"/>
</dbReference>
<protein>
    <submittedName>
        <fullName evidence="6">ArgP/LysG family DNA-binding transcriptional regulator</fullName>
    </submittedName>
</protein>
<evidence type="ECO:0000256" key="1">
    <source>
        <dbReference type="ARBA" id="ARBA00009437"/>
    </source>
</evidence>
<comment type="similarity">
    <text evidence="1">Belongs to the LysR transcriptional regulatory family.</text>
</comment>